<name>A0A369QND8_9BACT</name>
<protein>
    <recommendedName>
        <fullName evidence="3">Nucleotidyltransferase</fullName>
    </recommendedName>
</protein>
<proteinExistence type="predicted"/>
<organism evidence="1 2">
    <name type="scientific">Adhaeribacter pallidiroseus</name>
    <dbReference type="NCBI Taxonomy" id="2072847"/>
    <lineage>
        <taxon>Bacteria</taxon>
        <taxon>Pseudomonadati</taxon>
        <taxon>Bacteroidota</taxon>
        <taxon>Cytophagia</taxon>
        <taxon>Cytophagales</taxon>
        <taxon>Hymenobacteraceae</taxon>
        <taxon>Adhaeribacter</taxon>
    </lineage>
</organism>
<keyword evidence="2" id="KW-1185">Reference proteome</keyword>
<dbReference type="EMBL" id="QASA01000001">
    <property type="protein sequence ID" value="RDC63728.1"/>
    <property type="molecule type" value="Genomic_DNA"/>
</dbReference>
<dbReference type="AlphaFoldDB" id="A0A369QND8"/>
<dbReference type="SUPFAM" id="SSF53448">
    <property type="entry name" value="Nucleotide-diphospho-sugar transferases"/>
    <property type="match status" value="1"/>
</dbReference>
<dbReference type="RefSeq" id="WP_115372978.1">
    <property type="nucleotide sequence ID" value="NZ_QASA01000001.1"/>
</dbReference>
<evidence type="ECO:0000313" key="1">
    <source>
        <dbReference type="EMBL" id="RDC63728.1"/>
    </source>
</evidence>
<comment type="caution">
    <text evidence="1">The sequence shown here is derived from an EMBL/GenBank/DDBJ whole genome shotgun (WGS) entry which is preliminary data.</text>
</comment>
<gene>
    <name evidence="1" type="ORF">AHMF7616_02336</name>
</gene>
<dbReference type="Proteomes" id="UP000253919">
    <property type="component" value="Unassembled WGS sequence"/>
</dbReference>
<evidence type="ECO:0000313" key="2">
    <source>
        <dbReference type="Proteomes" id="UP000253919"/>
    </source>
</evidence>
<reference evidence="1 2" key="1">
    <citation type="submission" date="2018-04" db="EMBL/GenBank/DDBJ databases">
        <title>Adhaeribacter sp. HMF7616 genome sequencing and assembly.</title>
        <authorList>
            <person name="Kang H."/>
            <person name="Kang J."/>
            <person name="Cha I."/>
            <person name="Kim H."/>
            <person name="Joh K."/>
        </authorList>
    </citation>
    <scope>NUCLEOTIDE SEQUENCE [LARGE SCALE GENOMIC DNA]</scope>
    <source>
        <strain evidence="1 2">HMF7616</strain>
    </source>
</reference>
<dbReference type="OrthoDB" id="9779926at2"/>
<accession>A0A369QND8</accession>
<dbReference type="InterPro" id="IPR029044">
    <property type="entry name" value="Nucleotide-diphossugar_trans"/>
</dbReference>
<sequence>MNAAPSLVILAAGLGSRFGSLKQLEGFGPHGETIIDYSIYDAVKAGFGKMVFVIRKSLEKDFTATVLSRIPDKIPVELAFQELSKVPGNLPVPETRQKPWGTGHALWSVASQVQEPFAVINADDFYGFTSFQQMADFLKNSYHFTGSKPAWCLAGYPLENTLSVNGSVSRAICQVDENNLLQAIRELKEIFKNNDQIVAHVSADNDLLLTGQEKVSMNFWGFTPAIFPLLDSYLQQFLKEQRHSEKAEFYLSEAVNQMLIENLATVKVLTAAEQWMGVTYPEDKAVVKQQLGALLAQKIYPNPLWNSI</sequence>
<evidence type="ECO:0008006" key="3">
    <source>
        <dbReference type="Google" id="ProtNLM"/>
    </source>
</evidence>
<dbReference type="Gene3D" id="3.90.550.10">
    <property type="entry name" value="Spore Coat Polysaccharide Biosynthesis Protein SpsA, Chain A"/>
    <property type="match status" value="1"/>
</dbReference>